<dbReference type="EMBL" id="PDJQ01000001">
    <property type="protein sequence ID" value="PFG73933.1"/>
    <property type="molecule type" value="Genomic_DNA"/>
</dbReference>
<dbReference type="Gene3D" id="1.10.45.10">
    <property type="entry name" value="Vanillyl-alcohol Oxidase, Chain A, domain 4"/>
    <property type="match status" value="1"/>
</dbReference>
<dbReference type="InterPro" id="IPR016166">
    <property type="entry name" value="FAD-bd_PCMH"/>
</dbReference>
<dbReference type="SUPFAM" id="SSF56176">
    <property type="entry name" value="FAD-binding/transporter-associated domain-like"/>
    <property type="match status" value="1"/>
</dbReference>
<evidence type="ECO:0000313" key="3">
    <source>
        <dbReference type="EMBL" id="PFG73933.1"/>
    </source>
</evidence>
<dbReference type="InterPro" id="IPR016167">
    <property type="entry name" value="FAD-bd_PCMH_sub1"/>
</dbReference>
<name>A0A2A9HF07_TEPT2</name>
<dbReference type="PROSITE" id="PS51387">
    <property type="entry name" value="FAD_PCMH"/>
    <property type="match status" value="1"/>
</dbReference>
<accession>A0A2A9HF07</accession>
<dbReference type="RefSeq" id="WP_098503357.1">
    <property type="nucleotide sequence ID" value="NZ_PDJQ01000001.1"/>
</dbReference>
<organism evidence="3 4">
    <name type="scientific">Tepidiforma thermophila (strain KCTC 52669 / CGMCC 1.13589 / G233)</name>
    <dbReference type="NCBI Taxonomy" id="2761530"/>
    <lineage>
        <taxon>Bacteria</taxon>
        <taxon>Bacillati</taxon>
        <taxon>Chloroflexota</taxon>
        <taxon>Tepidiformia</taxon>
        <taxon>Tepidiformales</taxon>
        <taxon>Tepidiformaceae</taxon>
        <taxon>Tepidiforma</taxon>
    </lineage>
</organism>
<dbReference type="InterPro" id="IPR016171">
    <property type="entry name" value="Vanillyl_alc_oxidase_C-sub2"/>
</dbReference>
<dbReference type="PIRSF" id="PIRSF000136">
    <property type="entry name" value="LGO_GLO"/>
    <property type="match status" value="1"/>
</dbReference>
<dbReference type="Gene3D" id="3.30.70.2520">
    <property type="match status" value="1"/>
</dbReference>
<dbReference type="Gene3D" id="3.30.43.10">
    <property type="entry name" value="Uridine Diphospho-n-acetylenolpyruvylglucosamine Reductase, domain 2"/>
    <property type="match status" value="1"/>
</dbReference>
<keyword evidence="4" id="KW-1185">Reference proteome</keyword>
<keyword evidence="1" id="KW-0560">Oxidoreductase</keyword>
<dbReference type="GO" id="GO:0003885">
    <property type="term" value="F:D-arabinono-1,4-lactone oxidase activity"/>
    <property type="evidence" value="ECO:0007669"/>
    <property type="project" value="InterPro"/>
</dbReference>
<dbReference type="PANTHER" id="PTHR43762:SF1">
    <property type="entry name" value="D-ARABINONO-1,4-LACTONE OXIDASE"/>
    <property type="match status" value="1"/>
</dbReference>
<evidence type="ECO:0000313" key="4">
    <source>
        <dbReference type="Proteomes" id="UP000223071"/>
    </source>
</evidence>
<dbReference type="Proteomes" id="UP000223071">
    <property type="component" value="Unassembled WGS sequence"/>
</dbReference>
<comment type="caution">
    <text evidence="3">The sequence shown here is derived from an EMBL/GenBank/DDBJ whole genome shotgun (WGS) entry which is preliminary data.</text>
</comment>
<dbReference type="Gene3D" id="3.30.465.10">
    <property type="match status" value="1"/>
</dbReference>
<dbReference type="InterPro" id="IPR016169">
    <property type="entry name" value="FAD-bd_PCMH_sub2"/>
</dbReference>
<reference evidence="3 4" key="1">
    <citation type="submission" date="2017-09" db="EMBL/GenBank/DDBJ databases">
        <title>Sequencing the genomes of two abundant thermophiles in Great Basin hot springs: Thermocrinis jamiesonii and novel Chloroflexi Thermoflexus hugenholtzii.</title>
        <authorList>
            <person name="Hedlund B."/>
        </authorList>
    </citation>
    <scope>NUCLEOTIDE SEQUENCE [LARGE SCALE GENOMIC DNA]</scope>
    <source>
        <strain evidence="3 4">G233</strain>
    </source>
</reference>
<dbReference type="InterPro" id="IPR007173">
    <property type="entry name" value="ALO_C"/>
</dbReference>
<dbReference type="GO" id="GO:0016020">
    <property type="term" value="C:membrane"/>
    <property type="evidence" value="ECO:0007669"/>
    <property type="project" value="InterPro"/>
</dbReference>
<feature type="domain" description="FAD-binding PCMH-type" evidence="2">
    <location>
        <begin position="11"/>
        <end position="178"/>
    </location>
</feature>
<dbReference type="Pfam" id="PF04030">
    <property type="entry name" value="ALO"/>
    <property type="match status" value="2"/>
</dbReference>
<gene>
    <name evidence="3" type="ORF">A9A59_1139</name>
</gene>
<dbReference type="AlphaFoldDB" id="A0A2A9HF07"/>
<sequence length="391" mass="42614">MPSWSNWSGSVVAETARLEAPADEAAVATLVREAAAAGTTVRVAGSGHSFVPVVPAAGAILSLDRLTGLLDSDPAACTATLYAGTKLHDATHLLWEHGLALPNQGDVDTQALAGAIATGTHGTGPAYGSISTRLVGVRLVTASGDLLDLDSADLLPALRVSLGLLGIMTRVTLACVPRYALRERVWQHPIDECLEQLEHTIASHDHYEFFWFPRSDIAESKALDPVDAEPETEDPPPLDGPGERVGWAHRIYPSVRKLRFNEMEYAVPAEAGPACFRAVRQRMKERHPKVGWPVEYRTLAADDAWLSPAFARATVTISVHQDAARPYREFFTDLEPIFRDFGGRPHWGKFHTSTRADLAAAYPRFEAFCALRREFDPAGRFLSPYLAGLFA</sequence>
<dbReference type="InterPro" id="IPR010031">
    <property type="entry name" value="FAD_lactone_oxidase-like"/>
</dbReference>
<dbReference type="GO" id="GO:0071949">
    <property type="term" value="F:FAD binding"/>
    <property type="evidence" value="ECO:0007669"/>
    <property type="project" value="InterPro"/>
</dbReference>
<proteinExistence type="predicted"/>
<evidence type="ECO:0000256" key="1">
    <source>
        <dbReference type="ARBA" id="ARBA00023002"/>
    </source>
</evidence>
<dbReference type="InterPro" id="IPR006094">
    <property type="entry name" value="Oxid_FAD_bind_N"/>
</dbReference>
<dbReference type="InterPro" id="IPR036318">
    <property type="entry name" value="FAD-bd_PCMH-like_sf"/>
</dbReference>
<dbReference type="Pfam" id="PF01565">
    <property type="entry name" value="FAD_binding_4"/>
    <property type="match status" value="1"/>
</dbReference>
<dbReference type="PANTHER" id="PTHR43762">
    <property type="entry name" value="L-GULONOLACTONE OXIDASE"/>
    <property type="match status" value="1"/>
</dbReference>
<protein>
    <submittedName>
        <fullName evidence="3">FAD/FMN-containing dehydrogenase</fullName>
    </submittedName>
</protein>
<evidence type="ECO:0000259" key="2">
    <source>
        <dbReference type="PROSITE" id="PS51387"/>
    </source>
</evidence>